<dbReference type="InterPro" id="IPR003774">
    <property type="entry name" value="AlgH-like"/>
</dbReference>
<dbReference type="Proteomes" id="UP000186019">
    <property type="component" value="Unassembled WGS sequence"/>
</dbReference>
<dbReference type="PANTHER" id="PTHR30327:SF1">
    <property type="entry name" value="UPF0301 PROTEIN YQGE"/>
    <property type="match status" value="1"/>
</dbReference>
<evidence type="ECO:0000313" key="4">
    <source>
        <dbReference type="Proteomes" id="UP000186019"/>
    </source>
</evidence>
<organism evidence="3 4">
    <name type="scientific">Roseovarius nanhaiticus</name>
    <dbReference type="NCBI Taxonomy" id="573024"/>
    <lineage>
        <taxon>Bacteria</taxon>
        <taxon>Pseudomonadati</taxon>
        <taxon>Pseudomonadota</taxon>
        <taxon>Alphaproteobacteria</taxon>
        <taxon>Rhodobacterales</taxon>
        <taxon>Roseobacteraceae</taxon>
        <taxon>Roseovarius</taxon>
    </lineage>
</organism>
<accession>A0A1N7F7E1</accession>
<dbReference type="Pfam" id="PF02622">
    <property type="entry name" value="DUF179"/>
    <property type="match status" value="1"/>
</dbReference>
<dbReference type="HAMAP" id="MF_00758">
    <property type="entry name" value="UPF0301"/>
    <property type="match status" value="1"/>
</dbReference>
<dbReference type="EMBL" id="FTNV01000001">
    <property type="protein sequence ID" value="SIR96172.1"/>
    <property type="molecule type" value="Genomic_DNA"/>
</dbReference>
<evidence type="ECO:0000256" key="1">
    <source>
        <dbReference type="ARBA" id="ARBA00009600"/>
    </source>
</evidence>
<dbReference type="AlphaFoldDB" id="A0A1N7F7E1"/>
<dbReference type="NCBIfam" id="NF001268">
    <property type="entry name" value="PRK00228.1-4"/>
    <property type="match status" value="1"/>
</dbReference>
<evidence type="ECO:0000313" key="3">
    <source>
        <dbReference type="EMBL" id="SIR96172.1"/>
    </source>
</evidence>
<reference evidence="3 4" key="1">
    <citation type="submission" date="2017-01" db="EMBL/GenBank/DDBJ databases">
        <authorList>
            <person name="Mah S.A."/>
            <person name="Swanson W.J."/>
            <person name="Moy G.W."/>
            <person name="Vacquier V.D."/>
        </authorList>
    </citation>
    <scope>NUCLEOTIDE SEQUENCE [LARGE SCALE GENOMIC DNA]</scope>
    <source>
        <strain evidence="3 4">DSM 29590</strain>
    </source>
</reference>
<name>A0A1N7F7E1_9RHOB</name>
<dbReference type="RefSeq" id="WP_076533363.1">
    <property type="nucleotide sequence ID" value="NZ_FOAC01000001.1"/>
</dbReference>
<comment type="similarity">
    <text evidence="1 2">Belongs to the UPF0301 (AlgH) family.</text>
</comment>
<protein>
    <recommendedName>
        <fullName evidence="2">UPF0301 protein SAMN05421666_0810</fullName>
    </recommendedName>
</protein>
<dbReference type="Gene3D" id="3.40.1740.10">
    <property type="entry name" value="VC0467-like"/>
    <property type="match status" value="1"/>
</dbReference>
<dbReference type="PANTHER" id="PTHR30327">
    <property type="entry name" value="UNCHARACTERIZED PROTEIN YQGE"/>
    <property type="match status" value="1"/>
</dbReference>
<evidence type="ECO:0000256" key="2">
    <source>
        <dbReference type="HAMAP-Rule" id="MF_00758"/>
    </source>
</evidence>
<gene>
    <name evidence="3" type="ORF">SAMN05421666_0810</name>
</gene>
<sequence length="184" mass="19066">MDITGRMLIAMPGMADPRFEQSLIFVCAHSDEGAMGLVVNKMADDLKLADLLEQLEIEASPGARRMPIHFGGPVESARGFVLHDAGYASSISSLDVDGTFAMTATVDILEDMAAGAGPDAALIALGYAGWGPGQLEDEIADNGWLICDASAKLVFGTRPEDKWTAALATLGISPLALSAAAGTA</sequence>
<dbReference type="OrthoDB" id="9807486at2"/>
<keyword evidence="4" id="KW-1185">Reference proteome</keyword>
<dbReference type="GO" id="GO:0005829">
    <property type="term" value="C:cytosol"/>
    <property type="evidence" value="ECO:0007669"/>
    <property type="project" value="TreeGrafter"/>
</dbReference>
<dbReference type="SUPFAM" id="SSF143456">
    <property type="entry name" value="VC0467-like"/>
    <property type="match status" value="1"/>
</dbReference>
<proteinExistence type="inferred from homology"/>
<dbReference type="STRING" id="573024.SAMN05216208_1325"/>